<protein>
    <submittedName>
        <fullName evidence="2">Choice-of-anchor A domain-containing protein</fullName>
    </submittedName>
</protein>
<gene>
    <name evidence="2" type="ORF">BXY41_101381</name>
</gene>
<proteinExistence type="predicted"/>
<dbReference type="Proteomes" id="UP000237749">
    <property type="component" value="Unassembled WGS sequence"/>
</dbReference>
<evidence type="ECO:0000313" key="3">
    <source>
        <dbReference type="Proteomes" id="UP000237749"/>
    </source>
</evidence>
<dbReference type="NCBIfam" id="TIGR04215">
    <property type="entry name" value="choice_anch_A"/>
    <property type="match status" value="1"/>
</dbReference>
<sequence>MDGSSYSSGALASAGLPYDNINWYDIEGQPFGPASKLNVIVFNDANNIVDVEGPVAIGGSFYSPRGFSGGFSRDKGSRDANYSPDLVRFLVGGNVAMSEPLVIVGHTVVGGGFRAGKGSTYLIGKSGKADQAKELAALYQANGGSQYWTPSDKGNHYLISSYDVPRYIPAGRINANVSKFFQDAKNGIGYYKNCIDNLTPTGTVVDNNYEWILRGNDPVQNVFLIDVRPNGLVNKGIRAEVPEGSNVIVRLRTGPDAHLQYGLYGEESKANRTLYVFEDATNIYMEKSSDIWGSILAPQAMFHAHPTGGHVSGNAALGSFAVNAASGFEFHYYPFVGGVMCQVPAPEVPEVSPGNEEQPVVCPTCPAPPAPVPCPTPPPCPTPEPCPTPPPCPTCPTPPPCPKPEPCPACPVCPKPEPCPACPKPQPCPTCPVCPKPEPCPTCPACPKPEPCPTCPVCPECPKPEPCPACPVCPECPKPEPCPVCPVCPECPKPEPCPVCQECLIKPGIIAGCIWGCGCGDFHDWEVKLYKRVNDVDTMMFCIKICGCGCFEFAAPYDGCYILKVRMCENCWNTFWCKPIITLNNIGVASFMID</sequence>
<dbReference type="InterPro" id="IPR026588">
    <property type="entry name" value="Choice_anch_A"/>
</dbReference>
<dbReference type="Pfam" id="PF20597">
    <property type="entry name" value="pAdhesive_15"/>
    <property type="match status" value="1"/>
</dbReference>
<dbReference type="RefSeq" id="WP_104433994.1">
    <property type="nucleotide sequence ID" value="NZ_PTJA01000001.1"/>
</dbReference>
<dbReference type="AlphaFoldDB" id="A0A2S6HZ34"/>
<accession>A0A2S6HZ34</accession>
<dbReference type="OrthoDB" id="937443at2"/>
<dbReference type="PRINTS" id="PR01217">
    <property type="entry name" value="PRICHEXTENSN"/>
</dbReference>
<feature type="domain" description="Choice-of-anchor A" evidence="1">
    <location>
        <begin position="30"/>
        <end position="331"/>
    </location>
</feature>
<organism evidence="2 3">
    <name type="scientific">Lacrimispora xylanisolvens</name>
    <dbReference type="NCBI Taxonomy" id="384636"/>
    <lineage>
        <taxon>Bacteria</taxon>
        <taxon>Bacillati</taxon>
        <taxon>Bacillota</taxon>
        <taxon>Clostridia</taxon>
        <taxon>Lachnospirales</taxon>
        <taxon>Lachnospiraceae</taxon>
        <taxon>Lacrimispora</taxon>
    </lineage>
</organism>
<reference evidence="2 3" key="1">
    <citation type="submission" date="2018-02" db="EMBL/GenBank/DDBJ databases">
        <title>Genomic Encyclopedia of Archaeal and Bacterial Type Strains, Phase II (KMG-II): from individual species to whole genera.</title>
        <authorList>
            <person name="Goeker M."/>
        </authorList>
    </citation>
    <scope>NUCLEOTIDE SEQUENCE [LARGE SCALE GENOMIC DNA]</scope>
    <source>
        <strain evidence="2 3">DSM 3808</strain>
    </source>
</reference>
<comment type="caution">
    <text evidence="2">The sequence shown here is derived from an EMBL/GenBank/DDBJ whole genome shotgun (WGS) entry which is preliminary data.</text>
</comment>
<name>A0A2S6HZ34_9FIRM</name>
<evidence type="ECO:0000313" key="2">
    <source>
        <dbReference type="EMBL" id="PPK83318.1"/>
    </source>
</evidence>
<dbReference type="EMBL" id="PTJA01000001">
    <property type="protein sequence ID" value="PPK83318.1"/>
    <property type="molecule type" value="Genomic_DNA"/>
</dbReference>
<evidence type="ECO:0000259" key="1">
    <source>
        <dbReference type="Pfam" id="PF20597"/>
    </source>
</evidence>
<keyword evidence="3" id="KW-1185">Reference proteome</keyword>